<evidence type="ECO:0000313" key="2">
    <source>
        <dbReference type="EMBL" id="OUZ99426.1"/>
    </source>
</evidence>
<name>A0A200PMJ2_MACCD</name>
<gene>
    <name evidence="2" type="ORF">BVC80_409g9</name>
</gene>
<keyword evidence="3" id="KW-1185">Reference proteome</keyword>
<dbReference type="OMA" id="WKERAIV"/>
<proteinExistence type="predicted"/>
<dbReference type="OrthoDB" id="202415at2759"/>
<evidence type="ECO:0000259" key="1">
    <source>
        <dbReference type="SMART" id="SM00672"/>
    </source>
</evidence>
<dbReference type="PANTHER" id="PTHR12203">
    <property type="entry name" value="KDEL LYS-ASP-GLU-LEU CONTAINING - RELATED"/>
    <property type="match status" value="1"/>
</dbReference>
<dbReference type="SMART" id="SM00672">
    <property type="entry name" value="CAP10"/>
    <property type="match status" value="1"/>
</dbReference>
<evidence type="ECO:0000313" key="3">
    <source>
        <dbReference type="Proteomes" id="UP000195402"/>
    </source>
</evidence>
<sequence>MRVCPDYFRWIHEDLRPWMNTGITMEMVSRAERTASFRLIIVKGKAYVEMYGNAYESRDIFTLWGILQLLRRYPGRLSDLDLMFDSKDRPVIKYSDYQGPNATAPPPMFRYCSKVSFFDIVFPDWSFWGWPEINIKPWDTLVEDLKQGNMKTKWVERDPYAYWKGNPNVAGIRKELLKCNVSEKQDWNARLYAQVTSIFLID</sequence>
<protein>
    <submittedName>
        <fullName evidence="2">Lipopolysaccharide-modifying protein</fullName>
    </submittedName>
</protein>
<feature type="domain" description="Glycosyl transferase CAP10" evidence="1">
    <location>
        <begin position="76"/>
        <end position="202"/>
    </location>
</feature>
<dbReference type="AlphaFoldDB" id="A0A200PMJ2"/>
<dbReference type="InterPro" id="IPR006598">
    <property type="entry name" value="CAP10"/>
</dbReference>
<dbReference type="InterPro" id="IPR051091">
    <property type="entry name" value="O-Glucosyltr/Glycosyltrsf_90"/>
</dbReference>
<dbReference type="Pfam" id="PF05686">
    <property type="entry name" value="Glyco_transf_90"/>
    <property type="match status" value="1"/>
</dbReference>
<comment type="caution">
    <text evidence="2">The sequence shown here is derived from an EMBL/GenBank/DDBJ whole genome shotgun (WGS) entry which is preliminary data.</text>
</comment>
<dbReference type="EMBL" id="MVGT01004461">
    <property type="protein sequence ID" value="OUZ99426.1"/>
    <property type="molecule type" value="Genomic_DNA"/>
</dbReference>
<dbReference type="PANTHER" id="PTHR12203:SF99">
    <property type="entry name" value="OS04G0534100 PROTEIN"/>
    <property type="match status" value="1"/>
</dbReference>
<accession>A0A200PMJ2</accession>
<organism evidence="2 3">
    <name type="scientific">Macleaya cordata</name>
    <name type="common">Five-seeded plume-poppy</name>
    <name type="synonym">Bocconia cordata</name>
    <dbReference type="NCBI Taxonomy" id="56857"/>
    <lineage>
        <taxon>Eukaryota</taxon>
        <taxon>Viridiplantae</taxon>
        <taxon>Streptophyta</taxon>
        <taxon>Embryophyta</taxon>
        <taxon>Tracheophyta</taxon>
        <taxon>Spermatophyta</taxon>
        <taxon>Magnoliopsida</taxon>
        <taxon>Ranunculales</taxon>
        <taxon>Papaveraceae</taxon>
        <taxon>Papaveroideae</taxon>
        <taxon>Macleaya</taxon>
    </lineage>
</organism>
<dbReference type="Proteomes" id="UP000195402">
    <property type="component" value="Unassembled WGS sequence"/>
</dbReference>
<reference evidence="2 3" key="1">
    <citation type="journal article" date="2017" name="Mol. Plant">
        <title>The Genome of Medicinal Plant Macleaya cordata Provides New Insights into Benzylisoquinoline Alkaloids Metabolism.</title>
        <authorList>
            <person name="Liu X."/>
            <person name="Liu Y."/>
            <person name="Huang P."/>
            <person name="Ma Y."/>
            <person name="Qing Z."/>
            <person name="Tang Q."/>
            <person name="Cao H."/>
            <person name="Cheng P."/>
            <person name="Zheng Y."/>
            <person name="Yuan Z."/>
            <person name="Zhou Y."/>
            <person name="Liu J."/>
            <person name="Tang Z."/>
            <person name="Zhuo Y."/>
            <person name="Zhang Y."/>
            <person name="Yu L."/>
            <person name="Huang J."/>
            <person name="Yang P."/>
            <person name="Peng Q."/>
            <person name="Zhang J."/>
            <person name="Jiang W."/>
            <person name="Zhang Z."/>
            <person name="Lin K."/>
            <person name="Ro D.K."/>
            <person name="Chen X."/>
            <person name="Xiong X."/>
            <person name="Shang Y."/>
            <person name="Huang S."/>
            <person name="Zeng J."/>
        </authorList>
    </citation>
    <scope>NUCLEOTIDE SEQUENCE [LARGE SCALE GENOMIC DNA]</scope>
    <source>
        <strain evidence="3">cv. BLH2017</strain>
        <tissue evidence="2">Root</tissue>
    </source>
</reference>
<dbReference type="InParanoid" id="A0A200PMJ2"/>